<protein>
    <submittedName>
        <fullName evidence="10">S8 family serine peptidase</fullName>
    </submittedName>
</protein>
<evidence type="ECO:0000256" key="6">
    <source>
        <dbReference type="RuleBase" id="RU003355"/>
    </source>
</evidence>
<keyword evidence="2 5" id="KW-0645">Protease</keyword>
<dbReference type="PROSITE" id="PS00138">
    <property type="entry name" value="SUBTILASE_SER"/>
    <property type="match status" value="1"/>
</dbReference>
<dbReference type="InterPro" id="IPR022398">
    <property type="entry name" value="Peptidase_S8_His-AS"/>
</dbReference>
<evidence type="ECO:0000259" key="9">
    <source>
        <dbReference type="Pfam" id="PF18962"/>
    </source>
</evidence>
<dbReference type="InterPro" id="IPR050131">
    <property type="entry name" value="Peptidase_S8_subtilisin-like"/>
</dbReference>
<dbReference type="InterPro" id="IPR000209">
    <property type="entry name" value="Peptidase_S8/S53_dom"/>
</dbReference>
<dbReference type="Pfam" id="PF00082">
    <property type="entry name" value="Peptidase_S8"/>
    <property type="match status" value="1"/>
</dbReference>
<dbReference type="Pfam" id="PF18962">
    <property type="entry name" value="Por_Secre_tail"/>
    <property type="match status" value="1"/>
</dbReference>
<dbReference type="InterPro" id="IPR015500">
    <property type="entry name" value="Peptidase_S8_subtilisin-rel"/>
</dbReference>
<comment type="similarity">
    <text evidence="1 5 6">Belongs to the peptidase S8 family.</text>
</comment>
<evidence type="ECO:0000313" key="11">
    <source>
        <dbReference type="Proteomes" id="UP000831390"/>
    </source>
</evidence>
<dbReference type="CDD" id="cd07473">
    <property type="entry name" value="Peptidases_S8_Subtilisin_like"/>
    <property type="match status" value="1"/>
</dbReference>
<evidence type="ECO:0000313" key="10">
    <source>
        <dbReference type="EMBL" id="UOE33004.1"/>
    </source>
</evidence>
<organism evidence="10 11">
    <name type="scientific">Hymenobacter monticola</name>
    <dbReference type="NCBI Taxonomy" id="1705399"/>
    <lineage>
        <taxon>Bacteria</taxon>
        <taxon>Pseudomonadati</taxon>
        <taxon>Bacteroidota</taxon>
        <taxon>Cytophagia</taxon>
        <taxon>Cytophagales</taxon>
        <taxon>Hymenobacteraceae</taxon>
        <taxon>Hymenobacter</taxon>
    </lineage>
</organism>
<feature type="domain" description="Secretion system C-terminal sorting" evidence="9">
    <location>
        <begin position="477"/>
        <end position="535"/>
    </location>
</feature>
<dbReference type="Gene3D" id="3.40.50.200">
    <property type="entry name" value="Peptidase S8/S53 domain"/>
    <property type="match status" value="1"/>
</dbReference>
<dbReference type="PROSITE" id="PS51892">
    <property type="entry name" value="SUBTILASE"/>
    <property type="match status" value="1"/>
</dbReference>
<dbReference type="PROSITE" id="PS00136">
    <property type="entry name" value="SUBTILASE_ASP"/>
    <property type="match status" value="1"/>
</dbReference>
<keyword evidence="7" id="KW-0732">Signal</keyword>
<dbReference type="InterPro" id="IPR023827">
    <property type="entry name" value="Peptidase_S8_Asp-AS"/>
</dbReference>
<name>A0ABY4B1K5_9BACT</name>
<dbReference type="PANTHER" id="PTHR43806:SF11">
    <property type="entry name" value="CEREVISIN-RELATED"/>
    <property type="match status" value="1"/>
</dbReference>
<feature type="chain" id="PRO_5045267489" evidence="7">
    <location>
        <begin position="20"/>
        <end position="547"/>
    </location>
</feature>
<dbReference type="SUPFAM" id="SSF52743">
    <property type="entry name" value="Subtilisin-like"/>
    <property type="match status" value="1"/>
</dbReference>
<dbReference type="InterPro" id="IPR034204">
    <property type="entry name" value="PfSUB1-like_cat_dom"/>
</dbReference>
<evidence type="ECO:0000256" key="1">
    <source>
        <dbReference type="ARBA" id="ARBA00011073"/>
    </source>
</evidence>
<evidence type="ECO:0000256" key="4">
    <source>
        <dbReference type="ARBA" id="ARBA00022825"/>
    </source>
</evidence>
<dbReference type="PRINTS" id="PR00723">
    <property type="entry name" value="SUBTILISIN"/>
</dbReference>
<evidence type="ECO:0000259" key="8">
    <source>
        <dbReference type="Pfam" id="PF00082"/>
    </source>
</evidence>
<evidence type="ECO:0000256" key="7">
    <source>
        <dbReference type="SAM" id="SignalP"/>
    </source>
</evidence>
<feature type="signal peptide" evidence="7">
    <location>
        <begin position="1"/>
        <end position="19"/>
    </location>
</feature>
<evidence type="ECO:0000256" key="3">
    <source>
        <dbReference type="ARBA" id="ARBA00022801"/>
    </source>
</evidence>
<dbReference type="RefSeq" id="WP_243512513.1">
    <property type="nucleotide sequence ID" value="NZ_CP094534.1"/>
</dbReference>
<dbReference type="EMBL" id="CP094534">
    <property type="protein sequence ID" value="UOE33004.1"/>
    <property type="molecule type" value="Genomic_DNA"/>
</dbReference>
<keyword evidence="4 5" id="KW-0720">Serine protease</keyword>
<dbReference type="PANTHER" id="PTHR43806">
    <property type="entry name" value="PEPTIDASE S8"/>
    <property type="match status" value="1"/>
</dbReference>
<dbReference type="InterPro" id="IPR026444">
    <property type="entry name" value="Secre_tail"/>
</dbReference>
<dbReference type="Proteomes" id="UP000831390">
    <property type="component" value="Chromosome"/>
</dbReference>
<keyword evidence="3 5" id="KW-0378">Hydrolase</keyword>
<evidence type="ECO:0000256" key="2">
    <source>
        <dbReference type="ARBA" id="ARBA00022670"/>
    </source>
</evidence>
<keyword evidence="11" id="KW-1185">Reference proteome</keyword>
<dbReference type="InterPro" id="IPR023828">
    <property type="entry name" value="Peptidase_S8_Ser-AS"/>
</dbReference>
<reference evidence="10 11" key="1">
    <citation type="submission" date="2022-03" db="EMBL/GenBank/DDBJ databases">
        <title>Hymenobactersp. isolated from the air.</title>
        <authorList>
            <person name="Won M."/>
            <person name="Kwon S.-W."/>
        </authorList>
    </citation>
    <scope>NUCLEOTIDE SEQUENCE [LARGE SCALE GENOMIC DNA]</scope>
    <source>
        <strain evidence="10 11">KACC 22596</strain>
    </source>
</reference>
<feature type="domain" description="Peptidase S8/S53" evidence="8">
    <location>
        <begin position="169"/>
        <end position="444"/>
    </location>
</feature>
<evidence type="ECO:0000256" key="5">
    <source>
        <dbReference type="PROSITE-ProRule" id="PRU01240"/>
    </source>
</evidence>
<sequence length="547" mass="58098">MKKLLPLLPLLTASFLTNAQPAATAQPATQTRLIVRLQDNLRTELLQKSAAGPAAQLFEAVNRNHKAEQVQALNPGKNASTAPAMYLIALPAGTDARQALLDYQQTGLFRYVELDAEGQGGGVQSVTPNDALYSRQWYLKNNGTFSLSPARAGADIKMEDAWSISQGDSSVTVAIIDSGIKLDHPEFAGRIWRNRREIAGNGIDDDNNGFVDDVRGWNFVSNTNNPADDMGHGTNVAGIIGANGNNGIGYAGVNWACKLMVCKGLTAQNTGFYSWWTSGIYYAVDNGARVINMSLGGTSTSQAMQDAITYANQRGVVVVACMMNNNNGVVNYPAGMTGVISVGATNPNDTRANPFSWSATSGSNFGPHISVVAPGNYIYGLDYASNTNYGVYWGGTSQATPQVVGLASLMLTLRPGLTPAQVKAIIQNTADDRVGNPVEDAVGWDPYYGYGRINAPRALASVVTATRAGNAAAGFHLYPNPARGQVTLQLDDAHLLRQEVQVFNALGQVVSRQLLGSLRQQLAVPTAAGTYWVALAGVAGGRRLVVE</sequence>
<accession>A0ABY4B1K5</accession>
<feature type="active site" description="Charge relay system" evidence="5">
    <location>
        <position position="397"/>
    </location>
</feature>
<feature type="active site" description="Charge relay system" evidence="5">
    <location>
        <position position="177"/>
    </location>
</feature>
<dbReference type="InterPro" id="IPR036852">
    <property type="entry name" value="Peptidase_S8/S53_dom_sf"/>
</dbReference>
<dbReference type="PROSITE" id="PS00137">
    <property type="entry name" value="SUBTILASE_HIS"/>
    <property type="match status" value="1"/>
</dbReference>
<dbReference type="NCBIfam" id="TIGR04183">
    <property type="entry name" value="Por_Secre_tail"/>
    <property type="match status" value="1"/>
</dbReference>
<feature type="active site" description="Charge relay system" evidence="5">
    <location>
        <position position="232"/>
    </location>
</feature>
<proteinExistence type="inferred from homology"/>
<gene>
    <name evidence="10" type="ORF">MTP16_17965</name>
</gene>